<keyword evidence="4" id="KW-0235">DNA replication</keyword>
<dbReference type="EC" id="3.6.1.55" evidence="12"/>
<dbReference type="InterPro" id="IPR015797">
    <property type="entry name" value="NUDIX_hydrolase-like_dom_sf"/>
</dbReference>
<evidence type="ECO:0000256" key="17">
    <source>
        <dbReference type="PIRSR" id="PIRSR603561-1"/>
    </source>
</evidence>
<dbReference type="SUPFAM" id="SSF55811">
    <property type="entry name" value="Nudix"/>
    <property type="match status" value="1"/>
</dbReference>
<accession>A0A0J1HHM4</accession>
<evidence type="ECO:0000256" key="4">
    <source>
        <dbReference type="ARBA" id="ARBA00022705"/>
    </source>
</evidence>
<evidence type="ECO:0000256" key="18">
    <source>
        <dbReference type="PIRSR" id="PIRSR603561-2"/>
    </source>
</evidence>
<comment type="cofactor">
    <cofactor evidence="1 18">
        <name>Mg(2+)</name>
        <dbReference type="ChEBI" id="CHEBI:18420"/>
    </cofactor>
</comment>
<dbReference type="Gene3D" id="3.90.79.10">
    <property type="entry name" value="Nucleoside Triphosphate Pyrophosphohydrolase"/>
    <property type="match status" value="1"/>
</dbReference>
<evidence type="ECO:0000256" key="12">
    <source>
        <dbReference type="ARBA" id="ARBA00038905"/>
    </source>
</evidence>
<name>A0A0J1HHM4_9GAMM</name>
<dbReference type="GO" id="GO:0006260">
    <property type="term" value="P:DNA replication"/>
    <property type="evidence" value="ECO:0007669"/>
    <property type="project" value="UniProtKB-KW"/>
</dbReference>
<evidence type="ECO:0000256" key="7">
    <source>
        <dbReference type="ARBA" id="ARBA00022801"/>
    </source>
</evidence>
<evidence type="ECO:0000256" key="8">
    <source>
        <dbReference type="ARBA" id="ARBA00022842"/>
    </source>
</evidence>
<dbReference type="InterPro" id="IPR003561">
    <property type="entry name" value="Mutator_MutT"/>
</dbReference>
<evidence type="ECO:0000256" key="13">
    <source>
        <dbReference type="ARBA" id="ARBA00040794"/>
    </source>
</evidence>
<dbReference type="CDD" id="cd03425">
    <property type="entry name" value="NUDIX_MutT_NudA_like"/>
    <property type="match status" value="1"/>
</dbReference>
<keyword evidence="9" id="KW-0234">DNA repair</keyword>
<dbReference type="InterPro" id="IPR020476">
    <property type="entry name" value="Nudix_hydrolase"/>
</dbReference>
<evidence type="ECO:0000256" key="5">
    <source>
        <dbReference type="ARBA" id="ARBA00022723"/>
    </source>
</evidence>
<keyword evidence="7 20" id="KW-0378">Hydrolase</keyword>
<dbReference type="PATRIC" id="fig|320778.3.peg.929"/>
<evidence type="ECO:0000256" key="2">
    <source>
        <dbReference type="ARBA" id="ARBA00005582"/>
    </source>
</evidence>
<evidence type="ECO:0000313" key="21">
    <source>
        <dbReference type="Proteomes" id="UP000035909"/>
    </source>
</evidence>
<dbReference type="InterPro" id="IPR029119">
    <property type="entry name" value="MutY_C"/>
</dbReference>
<feature type="binding site" evidence="18">
    <location>
        <position position="57"/>
    </location>
    <ligand>
        <name>Mg(2+)</name>
        <dbReference type="ChEBI" id="CHEBI:18420"/>
    </ligand>
</feature>
<evidence type="ECO:0000256" key="15">
    <source>
        <dbReference type="ARBA" id="ARBA00041979"/>
    </source>
</evidence>
<dbReference type="InterPro" id="IPR047127">
    <property type="entry name" value="MutT-like"/>
</dbReference>
<evidence type="ECO:0000256" key="1">
    <source>
        <dbReference type="ARBA" id="ARBA00001946"/>
    </source>
</evidence>
<dbReference type="PANTHER" id="PTHR47707">
    <property type="entry name" value="8-OXO-DGTP DIPHOSPHATASE"/>
    <property type="match status" value="1"/>
</dbReference>
<evidence type="ECO:0000256" key="11">
    <source>
        <dbReference type="ARBA" id="ARBA00036904"/>
    </source>
</evidence>
<comment type="catalytic activity">
    <reaction evidence="11">
        <text>8-oxo-GTP + H2O = 8-oxo-GMP + diphosphate + H(+)</text>
        <dbReference type="Rhea" id="RHEA:67616"/>
        <dbReference type="ChEBI" id="CHEBI:15377"/>
        <dbReference type="ChEBI" id="CHEBI:15378"/>
        <dbReference type="ChEBI" id="CHEBI:33019"/>
        <dbReference type="ChEBI" id="CHEBI:143553"/>
        <dbReference type="ChEBI" id="CHEBI:145694"/>
    </reaction>
</comment>
<evidence type="ECO:0000256" key="10">
    <source>
        <dbReference type="ARBA" id="ARBA00035861"/>
    </source>
</evidence>
<comment type="similarity">
    <text evidence="2">Belongs to the Nudix hydrolase family.</text>
</comment>
<reference evidence="20 21" key="1">
    <citation type="submission" date="2015-05" db="EMBL/GenBank/DDBJ databases">
        <title>Photobacterium galathea sp. nov.</title>
        <authorList>
            <person name="Machado H."/>
            <person name="Gram L."/>
        </authorList>
    </citation>
    <scope>NUCLEOTIDE SEQUENCE [LARGE SCALE GENOMIC DNA]</scope>
    <source>
        <strain evidence="20 21">DSM 22954</strain>
    </source>
</reference>
<dbReference type="Proteomes" id="UP000035909">
    <property type="component" value="Unassembled WGS sequence"/>
</dbReference>
<dbReference type="STRING" id="320778.ABT57_04330"/>
<dbReference type="Pfam" id="PF14815">
    <property type="entry name" value="NUDIX_4"/>
    <property type="match status" value="1"/>
</dbReference>
<dbReference type="PANTHER" id="PTHR47707:SF1">
    <property type="entry name" value="NUDIX HYDROLASE FAMILY PROTEIN"/>
    <property type="match status" value="1"/>
</dbReference>
<evidence type="ECO:0000256" key="3">
    <source>
        <dbReference type="ARBA" id="ARBA00022457"/>
    </source>
</evidence>
<gene>
    <name evidence="20" type="ORF">ABT57_04330</name>
</gene>
<dbReference type="GO" id="GO:0006281">
    <property type="term" value="P:DNA repair"/>
    <property type="evidence" value="ECO:0007669"/>
    <property type="project" value="UniProtKB-KW"/>
</dbReference>
<dbReference type="NCBIfam" id="TIGR00586">
    <property type="entry name" value="mutt"/>
    <property type="match status" value="1"/>
</dbReference>
<feature type="binding site" evidence="17">
    <location>
        <position position="23"/>
    </location>
    <ligand>
        <name>8-oxo-dGTP</name>
        <dbReference type="ChEBI" id="CHEBI:77896"/>
    </ligand>
</feature>
<evidence type="ECO:0000313" key="20">
    <source>
        <dbReference type="EMBL" id="KLV11124.1"/>
    </source>
</evidence>
<keyword evidence="5 18" id="KW-0479">Metal-binding</keyword>
<dbReference type="RefSeq" id="WP_047883961.1">
    <property type="nucleotide sequence ID" value="NZ_LDOU01000004.1"/>
</dbReference>
<evidence type="ECO:0000256" key="16">
    <source>
        <dbReference type="ARBA" id="ARBA00042798"/>
    </source>
</evidence>
<dbReference type="AlphaFoldDB" id="A0A0J1HHM4"/>
<dbReference type="InterPro" id="IPR020084">
    <property type="entry name" value="NUDIX_hydrolase_CS"/>
</dbReference>
<organism evidence="20 21">
    <name type="scientific">Photobacterium ganghwense</name>
    <dbReference type="NCBI Taxonomy" id="320778"/>
    <lineage>
        <taxon>Bacteria</taxon>
        <taxon>Pseudomonadati</taxon>
        <taxon>Pseudomonadota</taxon>
        <taxon>Gammaproteobacteria</taxon>
        <taxon>Vibrionales</taxon>
        <taxon>Vibrionaceae</taxon>
        <taxon>Photobacterium</taxon>
    </lineage>
</organism>
<dbReference type="GO" id="GO:0046872">
    <property type="term" value="F:metal ion binding"/>
    <property type="evidence" value="ECO:0007669"/>
    <property type="project" value="UniProtKB-KW"/>
</dbReference>
<keyword evidence="8 18" id="KW-0460">Magnesium</keyword>
<keyword evidence="21" id="KW-1185">Reference proteome</keyword>
<dbReference type="InterPro" id="IPR000086">
    <property type="entry name" value="NUDIX_hydrolase_dom"/>
</dbReference>
<feature type="binding site" evidence="17">
    <location>
        <begin position="34"/>
        <end position="37"/>
    </location>
    <ligand>
        <name>8-oxo-dGTP</name>
        <dbReference type="ChEBI" id="CHEBI:77896"/>
    </ligand>
</feature>
<dbReference type="GO" id="GO:0044716">
    <property type="term" value="F:8-oxo-GDP phosphatase activity"/>
    <property type="evidence" value="ECO:0007669"/>
    <property type="project" value="TreeGrafter"/>
</dbReference>
<feature type="domain" description="Nudix hydrolase" evidence="19">
    <location>
        <begin position="3"/>
        <end position="130"/>
    </location>
</feature>
<dbReference type="GO" id="GO:0035539">
    <property type="term" value="F:8-oxo-7,8-dihydrodeoxyguanosine triphosphate pyrophosphatase activity"/>
    <property type="evidence" value="ECO:0007669"/>
    <property type="project" value="UniProtKB-EC"/>
</dbReference>
<protein>
    <recommendedName>
        <fullName evidence="13">8-oxo-dGTP diphosphatase</fullName>
        <ecNumber evidence="12">3.6.1.55</ecNumber>
    </recommendedName>
    <alternativeName>
        <fullName evidence="16">7,8-dihydro-8-oxoguanine-triphosphatase</fullName>
    </alternativeName>
    <alternativeName>
        <fullName evidence="15">Mutator protein MutT</fullName>
    </alternativeName>
    <alternativeName>
        <fullName evidence="14">dGTP pyrophosphohydrolase</fullName>
    </alternativeName>
</protein>
<feature type="binding site" evidence="18">
    <location>
        <position position="37"/>
    </location>
    <ligand>
        <name>Mg(2+)</name>
        <dbReference type="ChEBI" id="CHEBI:18420"/>
    </ligand>
</feature>
<dbReference type="EMBL" id="LDOU01000004">
    <property type="protein sequence ID" value="KLV11124.1"/>
    <property type="molecule type" value="Genomic_DNA"/>
</dbReference>
<sequence>MAMIKVTCGIIVNDEDKVFLCRRNPEKSMGGYWEFPGGKVEEGESYEECLKRELLEELDMDVRVKDHFITVQHDYGTFEIELIAFICHFQTSSFALMDHDRYEWVKVSNLLDKELAPADVPIWNSLIARVS</sequence>
<evidence type="ECO:0000256" key="6">
    <source>
        <dbReference type="ARBA" id="ARBA00022763"/>
    </source>
</evidence>
<dbReference type="PROSITE" id="PS00893">
    <property type="entry name" value="NUDIX_BOX"/>
    <property type="match status" value="1"/>
</dbReference>
<proteinExistence type="inferred from homology"/>
<evidence type="ECO:0000256" key="14">
    <source>
        <dbReference type="ARBA" id="ARBA00041592"/>
    </source>
</evidence>
<dbReference type="PRINTS" id="PR00502">
    <property type="entry name" value="NUDIXFAMILY"/>
</dbReference>
<dbReference type="GO" id="GO:0008413">
    <property type="term" value="F:8-oxo-7,8-dihydroguanosine triphosphate pyrophosphatase activity"/>
    <property type="evidence" value="ECO:0007669"/>
    <property type="project" value="InterPro"/>
</dbReference>
<comment type="catalytic activity">
    <reaction evidence="10">
        <text>8-oxo-dGTP + H2O = 8-oxo-dGMP + diphosphate + H(+)</text>
        <dbReference type="Rhea" id="RHEA:31575"/>
        <dbReference type="ChEBI" id="CHEBI:15377"/>
        <dbReference type="ChEBI" id="CHEBI:15378"/>
        <dbReference type="ChEBI" id="CHEBI:33019"/>
        <dbReference type="ChEBI" id="CHEBI:63224"/>
        <dbReference type="ChEBI" id="CHEBI:77896"/>
        <dbReference type="EC" id="3.6.1.55"/>
    </reaction>
</comment>
<dbReference type="PROSITE" id="PS51462">
    <property type="entry name" value="NUDIX"/>
    <property type="match status" value="1"/>
</dbReference>
<keyword evidence="6" id="KW-0227">DNA damage</keyword>
<dbReference type="GO" id="GO:0044715">
    <property type="term" value="F:8-oxo-dGDP phosphatase activity"/>
    <property type="evidence" value="ECO:0007669"/>
    <property type="project" value="TreeGrafter"/>
</dbReference>
<evidence type="ECO:0000256" key="9">
    <source>
        <dbReference type="ARBA" id="ARBA00023204"/>
    </source>
</evidence>
<evidence type="ECO:0000259" key="19">
    <source>
        <dbReference type="PROSITE" id="PS51462"/>
    </source>
</evidence>
<keyword evidence="3" id="KW-0515">Mutator protein</keyword>
<comment type="caution">
    <text evidence="20">The sequence shown here is derived from an EMBL/GenBank/DDBJ whole genome shotgun (WGS) entry which is preliminary data.</text>
</comment>